<accession>A0A172TTH3</accession>
<keyword evidence="9" id="KW-1185">Reference proteome</keyword>
<dbReference type="OrthoDB" id="910748at2"/>
<dbReference type="GO" id="GO:0046872">
    <property type="term" value="F:metal ion binding"/>
    <property type="evidence" value="ECO:0007669"/>
    <property type="project" value="UniProtKB-KW"/>
</dbReference>
<evidence type="ECO:0000259" key="7">
    <source>
        <dbReference type="Pfam" id="PF01435"/>
    </source>
</evidence>
<dbReference type="AlphaFoldDB" id="A0A172TTH3"/>
<sequence>MIAGKRLFLYSSIQFLLSLHTTIGKAQAPNPYNYQDLSHTVNIRLRDSLKSKWTVPDIYKNKETQKKYKEFWDGRTAFIVNGIDNKNFIQEKEVYNFVDGIVDKLHKGNQKYLPKKPTLLIDRSAAVNAYSIGGGIIAVNLGLLAFASSQEEVALVIAHELSHDILGHADKSMKERAEWLTSDEYKKSLNEVLDSKYERYSRLKKLMEGYTFSRTRHNRYSESDADSLAVVLLKNSNIAFDAKYFLRLDSADLQYLQPLNKPVKEYFTVFNLPFEDSWTQKRTKGLSSKNYNFKKSNELADSLKTHPDCVHRYENTKAFTTANYTPLPIPATLVKKVNQMIIWNTFDNRNLTACLYRTFQEMDKGDTDAWYKFMVFNIFSGLAFSDAQLERFNSINVTSKEYISQSYYELQTMLEQIPREMLEQYYKNLTEQAFWQQLPTDARNLKSFFYTILNKEATDKSKEVAAKSFTANHATSMYCEFADHFIKK</sequence>
<keyword evidence="4" id="KW-0378">Hydrolase</keyword>
<keyword evidence="2" id="KW-0645">Protease</keyword>
<dbReference type="InterPro" id="IPR051156">
    <property type="entry name" value="Mito/Outer_Membr_Metalloprot"/>
</dbReference>
<dbReference type="EMBL" id="CP011390">
    <property type="protein sequence ID" value="ANE50389.1"/>
    <property type="molecule type" value="Genomic_DNA"/>
</dbReference>
<dbReference type="InterPro" id="IPR001915">
    <property type="entry name" value="Peptidase_M48"/>
</dbReference>
<protein>
    <submittedName>
        <fullName evidence="8">Peptidase M48 Ste24p</fullName>
    </submittedName>
</protein>
<reference evidence="9" key="1">
    <citation type="submission" date="2015-01" db="EMBL/GenBank/DDBJ databases">
        <title>Flavisolibacter sp./LCS9/ whole genome sequencing.</title>
        <authorList>
            <person name="Kim M.K."/>
            <person name="Srinivasan S."/>
            <person name="Lee J.-J."/>
        </authorList>
    </citation>
    <scope>NUCLEOTIDE SEQUENCE [LARGE SCALE GENOMIC DNA]</scope>
    <source>
        <strain evidence="9">LCS9</strain>
    </source>
</reference>
<evidence type="ECO:0000256" key="1">
    <source>
        <dbReference type="ARBA" id="ARBA00001947"/>
    </source>
</evidence>
<dbReference type="PANTHER" id="PTHR22726">
    <property type="entry name" value="METALLOENDOPEPTIDASE OMA1"/>
    <property type="match status" value="1"/>
</dbReference>
<dbReference type="RefSeq" id="WP_066403153.1">
    <property type="nucleotide sequence ID" value="NZ_CP011390.1"/>
</dbReference>
<evidence type="ECO:0000256" key="3">
    <source>
        <dbReference type="ARBA" id="ARBA00022723"/>
    </source>
</evidence>
<dbReference type="Proteomes" id="UP000077177">
    <property type="component" value="Chromosome"/>
</dbReference>
<keyword evidence="3" id="KW-0479">Metal-binding</keyword>
<gene>
    <name evidence="8" type="ORF">SY85_07665</name>
</gene>
<dbReference type="STRING" id="1492898.SY85_07665"/>
<dbReference type="GO" id="GO:0004222">
    <property type="term" value="F:metalloendopeptidase activity"/>
    <property type="evidence" value="ECO:0007669"/>
    <property type="project" value="InterPro"/>
</dbReference>
<dbReference type="Pfam" id="PF01435">
    <property type="entry name" value="Peptidase_M48"/>
    <property type="match status" value="1"/>
</dbReference>
<evidence type="ECO:0000256" key="2">
    <source>
        <dbReference type="ARBA" id="ARBA00022670"/>
    </source>
</evidence>
<name>A0A172TTH3_9BACT</name>
<keyword evidence="6" id="KW-0482">Metalloprotease</keyword>
<evidence type="ECO:0000256" key="5">
    <source>
        <dbReference type="ARBA" id="ARBA00022833"/>
    </source>
</evidence>
<keyword evidence="5" id="KW-0862">Zinc</keyword>
<comment type="cofactor">
    <cofactor evidence="1">
        <name>Zn(2+)</name>
        <dbReference type="ChEBI" id="CHEBI:29105"/>
    </cofactor>
</comment>
<evidence type="ECO:0000256" key="6">
    <source>
        <dbReference type="ARBA" id="ARBA00023049"/>
    </source>
</evidence>
<dbReference type="Gene3D" id="3.30.2010.10">
    <property type="entry name" value="Metalloproteases ('zincins'), catalytic domain"/>
    <property type="match status" value="1"/>
</dbReference>
<dbReference type="GO" id="GO:0016020">
    <property type="term" value="C:membrane"/>
    <property type="evidence" value="ECO:0007669"/>
    <property type="project" value="TreeGrafter"/>
</dbReference>
<evidence type="ECO:0000313" key="8">
    <source>
        <dbReference type="EMBL" id="ANE50389.1"/>
    </source>
</evidence>
<dbReference type="KEGG" id="fla:SY85_07665"/>
<dbReference type="PANTHER" id="PTHR22726:SF1">
    <property type="entry name" value="METALLOENDOPEPTIDASE OMA1, MITOCHONDRIAL"/>
    <property type="match status" value="1"/>
</dbReference>
<feature type="domain" description="Peptidase M48" evidence="7">
    <location>
        <begin position="113"/>
        <end position="315"/>
    </location>
</feature>
<organism evidence="8 9">
    <name type="scientific">Flavisolibacter tropicus</name>
    <dbReference type="NCBI Taxonomy" id="1492898"/>
    <lineage>
        <taxon>Bacteria</taxon>
        <taxon>Pseudomonadati</taxon>
        <taxon>Bacteroidota</taxon>
        <taxon>Chitinophagia</taxon>
        <taxon>Chitinophagales</taxon>
        <taxon>Chitinophagaceae</taxon>
        <taxon>Flavisolibacter</taxon>
    </lineage>
</organism>
<evidence type="ECO:0000313" key="9">
    <source>
        <dbReference type="Proteomes" id="UP000077177"/>
    </source>
</evidence>
<proteinExistence type="predicted"/>
<dbReference type="GO" id="GO:0051603">
    <property type="term" value="P:proteolysis involved in protein catabolic process"/>
    <property type="evidence" value="ECO:0007669"/>
    <property type="project" value="TreeGrafter"/>
</dbReference>
<evidence type="ECO:0000256" key="4">
    <source>
        <dbReference type="ARBA" id="ARBA00022801"/>
    </source>
</evidence>
<reference evidence="8 9" key="2">
    <citation type="journal article" date="2016" name="Int. J. Syst. Evol. Microbiol.">
        <title>Flavisolibacter tropicus sp. nov., isolated from tropical soil.</title>
        <authorList>
            <person name="Lee J.J."/>
            <person name="Kang M.S."/>
            <person name="Kim G.S."/>
            <person name="Lee C.S."/>
            <person name="Lim S."/>
            <person name="Lee J."/>
            <person name="Roh S.H."/>
            <person name="Kang H."/>
            <person name="Ha J.M."/>
            <person name="Bae S."/>
            <person name="Jung H.Y."/>
            <person name="Kim M.K."/>
        </authorList>
    </citation>
    <scope>NUCLEOTIDE SEQUENCE [LARGE SCALE GENOMIC DNA]</scope>
    <source>
        <strain evidence="8 9">LCS9</strain>
    </source>
</reference>